<dbReference type="GO" id="GO:0005829">
    <property type="term" value="C:cytosol"/>
    <property type="evidence" value="ECO:0007669"/>
    <property type="project" value="TreeGrafter"/>
</dbReference>
<dbReference type="InterPro" id="IPR035994">
    <property type="entry name" value="Nucleoside_phosphorylase_sf"/>
</dbReference>
<dbReference type="InterPro" id="IPR000845">
    <property type="entry name" value="Nucleoside_phosphorylase_d"/>
</dbReference>
<reference evidence="8 9" key="1">
    <citation type="submission" date="2010-05" db="EMBL/GenBank/DDBJ databases">
        <title>The Genome Sequence of Thecamonas trahens ATCC 50062.</title>
        <authorList>
            <consortium name="The Broad Institute Genome Sequencing Platform"/>
            <person name="Russ C."/>
            <person name="Cuomo C."/>
            <person name="Shea T."/>
            <person name="Young S.K."/>
            <person name="Zeng Q."/>
            <person name="Koehrsen M."/>
            <person name="Haas B."/>
            <person name="Borodovsky M."/>
            <person name="Guigo R."/>
            <person name="Alvarado L."/>
            <person name="Berlin A."/>
            <person name="Bochicchio J."/>
            <person name="Borenstein D."/>
            <person name="Chapman S."/>
            <person name="Chen Z."/>
            <person name="Freedman E."/>
            <person name="Gellesch M."/>
            <person name="Goldberg J."/>
            <person name="Griggs A."/>
            <person name="Gujja S."/>
            <person name="Heilman E."/>
            <person name="Heiman D."/>
            <person name="Hepburn T."/>
            <person name="Howarth C."/>
            <person name="Jen D."/>
            <person name="Larson L."/>
            <person name="Mehta T."/>
            <person name="Park D."/>
            <person name="Pearson M."/>
            <person name="Roberts A."/>
            <person name="Saif S."/>
            <person name="Shenoy N."/>
            <person name="Sisk P."/>
            <person name="Stolte C."/>
            <person name="Sykes S."/>
            <person name="Thomson T."/>
            <person name="Walk T."/>
            <person name="White J."/>
            <person name="Yandava C."/>
            <person name="Burger G."/>
            <person name="Gray M.W."/>
            <person name="Holland P.W.H."/>
            <person name="King N."/>
            <person name="Lang F.B.F."/>
            <person name="Roger A.J."/>
            <person name="Ruiz-Trillo I."/>
            <person name="Lander E."/>
            <person name="Nusbaum C."/>
        </authorList>
    </citation>
    <scope>NUCLEOTIDE SEQUENCE [LARGE SCALE GENOMIC DNA]</scope>
    <source>
        <strain evidence="8 9">ATCC 50062</strain>
    </source>
</reference>
<comment type="pathway">
    <text evidence="1">Amino-acid biosynthesis; L-methionine biosynthesis via salvage pathway; S-methyl-5-thio-alpha-D-ribose 1-phosphate from S-methyl-5'-thioadenosine (hydrolase route): step 1/2.</text>
</comment>
<dbReference type="PANTHER" id="PTHR46832:SF1">
    <property type="entry name" value="5'-METHYLTHIOADENOSINE_S-ADENOSYLHOMOCYSTEINE NUCLEOSIDASE"/>
    <property type="match status" value="1"/>
</dbReference>
<dbReference type="PANTHER" id="PTHR46832">
    <property type="entry name" value="5'-METHYLTHIOADENOSINE/S-ADENOSYLHOMOCYSTEINE NUCLEOSIDASE"/>
    <property type="match status" value="1"/>
</dbReference>
<evidence type="ECO:0000313" key="9">
    <source>
        <dbReference type="Proteomes" id="UP000054408"/>
    </source>
</evidence>
<evidence type="ECO:0000256" key="2">
    <source>
        <dbReference type="ARBA" id="ARBA00011974"/>
    </source>
</evidence>
<dbReference type="EMBL" id="GL349499">
    <property type="protein sequence ID" value="KNC55352.1"/>
    <property type="molecule type" value="Genomic_DNA"/>
</dbReference>
<feature type="region of interest" description="Disordered" evidence="6">
    <location>
        <begin position="67"/>
        <end position="106"/>
    </location>
</feature>
<evidence type="ECO:0000256" key="5">
    <source>
        <dbReference type="ARBA" id="ARBA00023167"/>
    </source>
</evidence>
<dbReference type="GeneID" id="25569084"/>
<organism evidence="8 9">
    <name type="scientific">Thecamonas trahens ATCC 50062</name>
    <dbReference type="NCBI Taxonomy" id="461836"/>
    <lineage>
        <taxon>Eukaryota</taxon>
        <taxon>Apusozoa</taxon>
        <taxon>Apusomonadida</taxon>
        <taxon>Apusomonadidae</taxon>
        <taxon>Thecamonas</taxon>
    </lineage>
</organism>
<dbReference type="Gene3D" id="3.40.50.1580">
    <property type="entry name" value="Nucleoside phosphorylase domain"/>
    <property type="match status" value="1"/>
</dbReference>
<dbReference type="GO" id="GO:0019284">
    <property type="term" value="P:L-methionine salvage from S-adenosylmethionine"/>
    <property type="evidence" value="ECO:0007669"/>
    <property type="project" value="TreeGrafter"/>
</dbReference>
<keyword evidence="9" id="KW-1185">Reference proteome</keyword>
<accession>A0A0L0DSZ4</accession>
<dbReference type="GO" id="GO:0019509">
    <property type="term" value="P:L-methionine salvage from methylthioadenosine"/>
    <property type="evidence" value="ECO:0007669"/>
    <property type="project" value="UniProtKB-UniPathway"/>
</dbReference>
<dbReference type="InterPro" id="IPR010049">
    <property type="entry name" value="MTA_SAH_Nsdase"/>
</dbReference>
<evidence type="ECO:0000256" key="6">
    <source>
        <dbReference type="SAM" id="MobiDB-lite"/>
    </source>
</evidence>
<dbReference type="CDD" id="cd09008">
    <property type="entry name" value="MTAN"/>
    <property type="match status" value="1"/>
</dbReference>
<evidence type="ECO:0000256" key="4">
    <source>
        <dbReference type="ARBA" id="ARBA00022801"/>
    </source>
</evidence>
<dbReference type="UniPathway" id="UPA00904">
    <property type="reaction ID" value="UER00871"/>
</dbReference>
<evidence type="ECO:0000256" key="3">
    <source>
        <dbReference type="ARBA" id="ARBA00022605"/>
    </source>
</evidence>
<proteinExistence type="predicted"/>
<dbReference type="Proteomes" id="UP000054408">
    <property type="component" value="Unassembled WGS sequence"/>
</dbReference>
<dbReference type="GO" id="GO:0009164">
    <property type="term" value="P:nucleoside catabolic process"/>
    <property type="evidence" value="ECO:0007669"/>
    <property type="project" value="InterPro"/>
</dbReference>
<dbReference type="RefSeq" id="XP_013753069.1">
    <property type="nucleotide sequence ID" value="XM_013897615.1"/>
</dbReference>
<sequence length="348" mass="35471">MPSSSTYGIIGAMGVEIALLRKALTEVTVVSKGSLFTFHLGKARCSPAAPCGHCLVAAADVTAPANANTDTDAPANTNTDTDAPANTNTDADAPANANTDTDAPAADAPTADALAADVPVPGAETGSECCAAEVDVVLVASNVGQVYAAAVATMLITAFNVDAVLFSGVAGGLMGHHMVGDVILAADTINYDMDVTALVLPHKPDYVHKRGELPFLDGLRSFAADPVLLQLASDAAPQVLAPDAALHIGRVVTGSEFVTTARKNELRPLWEKLGSPLAVDMEAAAVGQICHAFGVPYLVVRALSDTMEGDAAADFNDFVNHAADSIAPLVLAVVLAHGGRAAARRESA</sequence>
<keyword evidence="3" id="KW-0028">Amino-acid biosynthesis</keyword>
<dbReference type="AlphaFoldDB" id="A0A0L0DSZ4"/>
<keyword evidence="4" id="KW-0378">Hydrolase</keyword>
<dbReference type="EC" id="3.2.2.9" evidence="2"/>
<evidence type="ECO:0000313" key="8">
    <source>
        <dbReference type="EMBL" id="KNC55352.1"/>
    </source>
</evidence>
<evidence type="ECO:0000256" key="1">
    <source>
        <dbReference type="ARBA" id="ARBA00004945"/>
    </source>
</evidence>
<feature type="domain" description="Nucleoside phosphorylase" evidence="7">
    <location>
        <begin position="132"/>
        <end position="334"/>
    </location>
</feature>
<dbReference type="SUPFAM" id="SSF53167">
    <property type="entry name" value="Purine and uridine phosphorylases"/>
    <property type="match status" value="1"/>
</dbReference>
<dbReference type="Pfam" id="PF01048">
    <property type="entry name" value="PNP_UDP_1"/>
    <property type="match status" value="1"/>
</dbReference>
<dbReference type="OrthoDB" id="1891335at2759"/>
<dbReference type="GO" id="GO:0008782">
    <property type="term" value="F:adenosylhomocysteine nucleosidase activity"/>
    <property type="evidence" value="ECO:0007669"/>
    <property type="project" value="UniProtKB-EC"/>
</dbReference>
<keyword evidence="5" id="KW-0486">Methionine biosynthesis</keyword>
<gene>
    <name evidence="8" type="ORF">AMSG_11007</name>
</gene>
<dbReference type="GO" id="GO:0008930">
    <property type="term" value="F:methylthioadenosine nucleosidase activity"/>
    <property type="evidence" value="ECO:0007669"/>
    <property type="project" value="InterPro"/>
</dbReference>
<name>A0A0L0DSZ4_THETB</name>
<dbReference type="NCBIfam" id="TIGR01704">
    <property type="entry name" value="MTA_SAH-Nsdase"/>
    <property type="match status" value="1"/>
</dbReference>
<evidence type="ECO:0000259" key="7">
    <source>
        <dbReference type="Pfam" id="PF01048"/>
    </source>
</evidence>
<protein>
    <recommendedName>
        <fullName evidence="2">adenosylhomocysteine nucleosidase</fullName>
        <ecNumber evidence="2">3.2.2.9</ecNumber>
    </recommendedName>
</protein>